<gene>
    <name evidence="7" type="ORF">ACFPN9_29575</name>
</gene>
<dbReference type="EMBL" id="JBHSLU010000161">
    <property type="protein sequence ID" value="MFC5509369.1"/>
    <property type="molecule type" value="Genomic_DNA"/>
</dbReference>
<feature type="compositionally biased region" description="Polar residues" evidence="5">
    <location>
        <begin position="396"/>
        <end position="405"/>
    </location>
</feature>
<name>A0ABW0P9R2_9HYPH</name>
<dbReference type="SUPFAM" id="SSF56349">
    <property type="entry name" value="DNA breaking-rejoining enzymes"/>
    <property type="match status" value="1"/>
</dbReference>
<evidence type="ECO:0000259" key="6">
    <source>
        <dbReference type="PROSITE" id="PS51898"/>
    </source>
</evidence>
<keyword evidence="2" id="KW-0229">DNA integration</keyword>
<accession>A0ABW0P9R2</accession>
<keyword evidence="8" id="KW-1185">Reference proteome</keyword>
<comment type="similarity">
    <text evidence="1">Belongs to the 'phage' integrase family.</text>
</comment>
<dbReference type="InterPro" id="IPR002104">
    <property type="entry name" value="Integrase_catalytic"/>
</dbReference>
<evidence type="ECO:0000256" key="2">
    <source>
        <dbReference type="ARBA" id="ARBA00022908"/>
    </source>
</evidence>
<dbReference type="RefSeq" id="WP_377818104.1">
    <property type="nucleotide sequence ID" value="NZ_JBHSLU010000161.1"/>
</dbReference>
<dbReference type="Gene3D" id="1.10.443.10">
    <property type="entry name" value="Intergrase catalytic core"/>
    <property type="match status" value="1"/>
</dbReference>
<evidence type="ECO:0000256" key="5">
    <source>
        <dbReference type="SAM" id="MobiDB-lite"/>
    </source>
</evidence>
<comment type="caution">
    <text evidence="7">The sequence shown here is derived from an EMBL/GenBank/DDBJ whole genome shotgun (WGS) entry which is preliminary data.</text>
</comment>
<dbReference type="CDD" id="cd00397">
    <property type="entry name" value="DNA_BRE_C"/>
    <property type="match status" value="1"/>
</dbReference>
<keyword evidence="4" id="KW-0233">DNA recombination</keyword>
<dbReference type="PANTHER" id="PTHR30349:SF41">
    <property type="entry name" value="INTEGRASE_RECOMBINASE PROTEIN MJ0367-RELATED"/>
    <property type="match status" value="1"/>
</dbReference>
<organism evidence="7 8">
    <name type="scientific">Bosea massiliensis</name>
    <dbReference type="NCBI Taxonomy" id="151419"/>
    <lineage>
        <taxon>Bacteria</taxon>
        <taxon>Pseudomonadati</taxon>
        <taxon>Pseudomonadota</taxon>
        <taxon>Alphaproteobacteria</taxon>
        <taxon>Hyphomicrobiales</taxon>
        <taxon>Boseaceae</taxon>
        <taxon>Bosea</taxon>
    </lineage>
</organism>
<dbReference type="InterPro" id="IPR013762">
    <property type="entry name" value="Integrase-like_cat_sf"/>
</dbReference>
<proteinExistence type="inferred from homology"/>
<keyword evidence="3" id="KW-0238">DNA-binding</keyword>
<feature type="region of interest" description="Disordered" evidence="5">
    <location>
        <begin position="350"/>
        <end position="405"/>
    </location>
</feature>
<sequence>MYQEVAPFHVKQGRFRSGERFPRVVDDAGILAFDPTIYAVHVLRAREGSAGTMEAHLRAIALLMNWAVARGIDLRARFETLELISPSEIIDLRDNLRLRVKRETSVEARARPATIGAGSFYNRCRFVAEFILWHARSALMRMRLGDTRLPEGRRRIEQFERLMLENLPRGRSVGREGIDEAAQALFLQAIKSGNPLNPFQDQHQLRNEALLLLYYETGMRRAEALKLKGEHLIALGSSSPQVRVIRDPDDPGDPRQIEPRVKTLPRDIPISAELAQLLLRWMGVRRDRSRYGEARKTPYVFVARTGRPLGLRTVNDMFDLLRKRIGGLPKELVPHVLRNTANDRFSAAADAQGISEEHEKQARNYTMGWTKDSQQGDKYTQRHTRKRAEKVMLSMQDKSSVGKSR</sequence>
<evidence type="ECO:0000256" key="3">
    <source>
        <dbReference type="ARBA" id="ARBA00023125"/>
    </source>
</evidence>
<reference evidence="8" key="1">
    <citation type="journal article" date="2019" name="Int. J. Syst. Evol. Microbiol.">
        <title>The Global Catalogue of Microorganisms (GCM) 10K type strain sequencing project: providing services to taxonomists for standard genome sequencing and annotation.</title>
        <authorList>
            <consortium name="The Broad Institute Genomics Platform"/>
            <consortium name="The Broad Institute Genome Sequencing Center for Infectious Disease"/>
            <person name="Wu L."/>
            <person name="Ma J."/>
        </authorList>
    </citation>
    <scope>NUCLEOTIDE SEQUENCE [LARGE SCALE GENOMIC DNA]</scope>
    <source>
        <strain evidence="8">CCUG 43117</strain>
    </source>
</reference>
<evidence type="ECO:0000256" key="1">
    <source>
        <dbReference type="ARBA" id="ARBA00008857"/>
    </source>
</evidence>
<dbReference type="PROSITE" id="PS51898">
    <property type="entry name" value="TYR_RECOMBINASE"/>
    <property type="match status" value="1"/>
</dbReference>
<dbReference type="Pfam" id="PF00589">
    <property type="entry name" value="Phage_integrase"/>
    <property type="match status" value="1"/>
</dbReference>
<dbReference type="PANTHER" id="PTHR30349">
    <property type="entry name" value="PHAGE INTEGRASE-RELATED"/>
    <property type="match status" value="1"/>
</dbReference>
<evidence type="ECO:0000256" key="4">
    <source>
        <dbReference type="ARBA" id="ARBA00023172"/>
    </source>
</evidence>
<evidence type="ECO:0000313" key="7">
    <source>
        <dbReference type="EMBL" id="MFC5509369.1"/>
    </source>
</evidence>
<dbReference type="Proteomes" id="UP001596060">
    <property type="component" value="Unassembled WGS sequence"/>
</dbReference>
<evidence type="ECO:0000313" key="8">
    <source>
        <dbReference type="Proteomes" id="UP001596060"/>
    </source>
</evidence>
<protein>
    <submittedName>
        <fullName evidence="7">Tyrosine-type recombinase/integrase</fullName>
    </submittedName>
</protein>
<dbReference type="InterPro" id="IPR050090">
    <property type="entry name" value="Tyrosine_recombinase_XerCD"/>
</dbReference>
<feature type="domain" description="Tyr recombinase" evidence="6">
    <location>
        <begin position="173"/>
        <end position="393"/>
    </location>
</feature>
<dbReference type="InterPro" id="IPR011010">
    <property type="entry name" value="DNA_brk_join_enz"/>
</dbReference>